<proteinExistence type="predicted"/>
<dbReference type="InterPro" id="IPR013078">
    <property type="entry name" value="His_Pase_superF_clade-1"/>
</dbReference>
<dbReference type="Proteomes" id="UP000297318">
    <property type="component" value="Unassembled WGS sequence"/>
</dbReference>
<dbReference type="EMBL" id="RHPJ01000003">
    <property type="protein sequence ID" value="TGO04447.1"/>
    <property type="molecule type" value="Genomic_DNA"/>
</dbReference>
<keyword evidence="2" id="KW-1185">Reference proteome</keyword>
<evidence type="ECO:0000313" key="2">
    <source>
        <dbReference type="Proteomes" id="UP000297318"/>
    </source>
</evidence>
<dbReference type="AlphaFoldDB" id="A0A4Z1E3W3"/>
<gene>
    <name evidence="1" type="ORF">SERN_2040</name>
</gene>
<dbReference type="Gene3D" id="3.40.50.1240">
    <property type="entry name" value="Phosphoglycerate mutase-like"/>
    <property type="match status" value="1"/>
</dbReference>
<dbReference type="Pfam" id="PF00300">
    <property type="entry name" value="His_Phos_1"/>
    <property type="match status" value="1"/>
</dbReference>
<organism evidence="1 2">
    <name type="scientific">Serinibacter arcticus</name>
    <dbReference type="NCBI Taxonomy" id="1655435"/>
    <lineage>
        <taxon>Bacteria</taxon>
        <taxon>Bacillati</taxon>
        <taxon>Actinomycetota</taxon>
        <taxon>Actinomycetes</taxon>
        <taxon>Micrococcales</taxon>
        <taxon>Beutenbergiaceae</taxon>
        <taxon>Serinibacter</taxon>
    </lineage>
</organism>
<sequence length="145" mass="15047">MLAPSGRRQATAAGAAMAADGLRFDAALVSSAVRTRQTWELVAERLSGAPTAEVRDDLYDATARTALEVLRHVEDGVATLLVVGHEPVMSSLALLLAGPGSEHLHEVRAGVPTATRCILAVPSSWADLAPRSAVLTAVVRTAADS</sequence>
<dbReference type="SUPFAM" id="SSF53254">
    <property type="entry name" value="Phosphoglycerate mutase-like"/>
    <property type="match status" value="1"/>
</dbReference>
<name>A0A4Z1E3W3_9MICO</name>
<reference evidence="1 2" key="1">
    <citation type="submission" date="2018-11" db="EMBL/GenBank/DDBJ databases">
        <title>Complete genome sequencing of the Actinobacteria Serinibacter sp. K3-2.</title>
        <authorList>
            <person name="Rakitin A.L."/>
            <person name="Beletsky A.V."/>
            <person name="Mardanov A.V."/>
            <person name="Ravin N.V."/>
            <person name="Gromova A.S."/>
            <person name="Filippova S.N."/>
            <person name="Gal'Chenko V.F."/>
        </authorList>
    </citation>
    <scope>NUCLEOTIDE SEQUENCE [LARGE SCALE GENOMIC DNA]</scope>
    <source>
        <strain evidence="1 2">K3-2</strain>
    </source>
</reference>
<evidence type="ECO:0000313" key="1">
    <source>
        <dbReference type="EMBL" id="TGO04447.1"/>
    </source>
</evidence>
<dbReference type="InterPro" id="IPR029033">
    <property type="entry name" value="His_PPase_superfam"/>
</dbReference>
<accession>A0A4Z1E3W3</accession>
<protein>
    <submittedName>
        <fullName evidence="1">Phosphohistidine phosphatase SixA</fullName>
    </submittedName>
</protein>
<dbReference type="CDD" id="cd07067">
    <property type="entry name" value="HP_PGM_like"/>
    <property type="match status" value="1"/>
</dbReference>
<comment type="caution">
    <text evidence="1">The sequence shown here is derived from an EMBL/GenBank/DDBJ whole genome shotgun (WGS) entry which is preliminary data.</text>
</comment>